<dbReference type="PANTHER" id="PTHR28013">
    <property type="entry name" value="PROTEIN DCV1-RELATED"/>
    <property type="match status" value="1"/>
</dbReference>
<accession>A0A1E3IGW3</accession>
<organism evidence="1 2">
    <name type="scientific">Cryptococcus depauperatus CBS 7841</name>
    <dbReference type="NCBI Taxonomy" id="1295531"/>
    <lineage>
        <taxon>Eukaryota</taxon>
        <taxon>Fungi</taxon>
        <taxon>Dikarya</taxon>
        <taxon>Basidiomycota</taxon>
        <taxon>Agaricomycotina</taxon>
        <taxon>Tremellomycetes</taxon>
        <taxon>Tremellales</taxon>
        <taxon>Cryptococcaceae</taxon>
        <taxon>Cryptococcus</taxon>
    </lineage>
</organism>
<dbReference type="KEGG" id="cdep:91089781"/>
<dbReference type="GO" id="GO:0032153">
    <property type="term" value="C:cell division site"/>
    <property type="evidence" value="ECO:0007669"/>
    <property type="project" value="TreeGrafter"/>
</dbReference>
<name>A0A1E3IGW3_9TREE</name>
<dbReference type="PANTHER" id="PTHR28013:SF4">
    <property type="entry name" value="MARVEL DOMAIN-CONTAINING PROTEIN"/>
    <property type="match status" value="1"/>
</dbReference>
<dbReference type="GO" id="GO:0005886">
    <property type="term" value="C:plasma membrane"/>
    <property type="evidence" value="ECO:0007669"/>
    <property type="project" value="TreeGrafter"/>
</dbReference>
<reference evidence="1" key="2">
    <citation type="journal article" date="2022" name="Elife">
        <title>Obligate sexual reproduction of a homothallic fungus closely related to the Cryptococcus pathogenic species complex.</title>
        <authorList>
            <person name="Passer A.R."/>
            <person name="Clancey S.A."/>
            <person name="Shea T."/>
            <person name="David-Palma M."/>
            <person name="Averette A.F."/>
            <person name="Boekhout T."/>
            <person name="Porcel B.M."/>
            <person name="Nowrousian M."/>
            <person name="Cuomo C.A."/>
            <person name="Sun S."/>
            <person name="Heitman J."/>
            <person name="Coelho M.A."/>
        </authorList>
    </citation>
    <scope>NUCLEOTIDE SEQUENCE</scope>
    <source>
        <strain evidence="1">CBS 7841</strain>
    </source>
</reference>
<dbReference type="Proteomes" id="UP000094043">
    <property type="component" value="Chromosome 7"/>
</dbReference>
<evidence type="ECO:0000313" key="1">
    <source>
        <dbReference type="EMBL" id="WVN90336.1"/>
    </source>
</evidence>
<dbReference type="OrthoDB" id="2573621at2759"/>
<proteinExistence type="predicted"/>
<dbReference type="AlphaFoldDB" id="A0A1E3IGW3"/>
<sequence>MSVVHRTRQSSMSLGCGAVAMFIGTLFYWLSAFSTPFINGIYYVHTRENDVKFGNFGWCAGRNVLTGYPFEVCYQHVGYLFKPWIPGNQHTTGALLLVALTAAFGTLAFFSLLHSAMDLKSGACSFFLTMLTTLLATISFLAVIIIFGVAHHRFKDDHLDPHYGAGLVLVIIGWLCFMLTPPLVLVGWFKERRYRTRPDPY</sequence>
<keyword evidence="2" id="KW-1185">Reference proteome</keyword>
<dbReference type="InterPro" id="IPR051380">
    <property type="entry name" value="pH-response_reg_palI/RIM9"/>
</dbReference>
<reference evidence="1" key="3">
    <citation type="submission" date="2024-01" db="EMBL/GenBank/DDBJ databases">
        <authorList>
            <person name="Coelho M.A."/>
            <person name="David-Palma M."/>
            <person name="Shea T."/>
            <person name="Sun S."/>
            <person name="Cuomo C.A."/>
            <person name="Heitman J."/>
        </authorList>
    </citation>
    <scope>NUCLEOTIDE SEQUENCE</scope>
    <source>
        <strain evidence="1">CBS 7841</strain>
    </source>
</reference>
<dbReference type="RefSeq" id="XP_066071036.1">
    <property type="nucleotide sequence ID" value="XM_066214939.1"/>
</dbReference>
<evidence type="ECO:0000313" key="2">
    <source>
        <dbReference type="Proteomes" id="UP000094043"/>
    </source>
</evidence>
<protein>
    <submittedName>
        <fullName evidence="1">Uncharacterized protein</fullName>
    </submittedName>
</protein>
<dbReference type="GO" id="GO:0035838">
    <property type="term" value="C:growing cell tip"/>
    <property type="evidence" value="ECO:0007669"/>
    <property type="project" value="TreeGrafter"/>
</dbReference>
<dbReference type="GeneID" id="91089781"/>
<dbReference type="VEuPathDB" id="FungiDB:L203_03448"/>
<reference evidence="1" key="1">
    <citation type="submission" date="2016-06" db="EMBL/GenBank/DDBJ databases">
        <authorList>
            <person name="Cuomo C."/>
            <person name="Litvintseva A."/>
            <person name="Heitman J."/>
            <person name="Chen Y."/>
            <person name="Sun S."/>
            <person name="Springer D."/>
            <person name="Dromer F."/>
            <person name="Young S."/>
            <person name="Zeng Q."/>
            <person name="Chapman S."/>
            <person name="Gujja S."/>
            <person name="Saif S."/>
            <person name="Birren B."/>
        </authorList>
    </citation>
    <scope>NUCLEOTIDE SEQUENCE</scope>
    <source>
        <strain evidence="1">CBS 7841</strain>
    </source>
</reference>
<gene>
    <name evidence="1" type="ORF">L203_105572</name>
</gene>
<dbReference type="EMBL" id="CP143790">
    <property type="protein sequence ID" value="WVN90336.1"/>
    <property type="molecule type" value="Genomic_DNA"/>
</dbReference>